<dbReference type="EMBL" id="CP017107">
    <property type="protein sequence ID" value="AOO72803.1"/>
    <property type="molecule type" value="Genomic_DNA"/>
</dbReference>
<dbReference type="Gene3D" id="3.30.70.1200">
    <property type="entry name" value="Crispr-associated protein, domain 1"/>
    <property type="match status" value="1"/>
</dbReference>
<dbReference type="Gene3D" id="3.30.70.1210">
    <property type="entry name" value="Crispr-associated protein, domain 2"/>
    <property type="match status" value="1"/>
</dbReference>
<organism evidence="1 2">
    <name type="scientific">Ligilactobacillus salivarius</name>
    <dbReference type="NCBI Taxonomy" id="1624"/>
    <lineage>
        <taxon>Bacteria</taxon>
        <taxon>Bacillati</taxon>
        <taxon>Bacillota</taxon>
        <taxon>Bacilli</taxon>
        <taxon>Lactobacillales</taxon>
        <taxon>Lactobacillaceae</taxon>
        <taxon>Ligilactobacillus</taxon>
    </lineage>
</organism>
<accession>A0A1D7TPB1</accession>
<sequence>MYMSRVEIDTKNISNFRKLTHVGAYHSWVEESFPSEVEQNQRLRHLWRIDYLKDRKYLILVSENKPDMKKLEKYGVSGSAVTKKYDNFLNSLKDGQILNFRLVANPVHVVSKNGRHYRYPHITIDQQKNWLSSRAEKKGFRFLKNSNDNISSNESFEIIKRDKVILKKGSKNIKLSRVSFEGLLEITDVDLFRKMLIDGIGKEKAFGMGLMTVIPRR</sequence>
<dbReference type="RefSeq" id="WP_069468595.1">
    <property type="nucleotide sequence ID" value="NZ_CP017107.1"/>
</dbReference>
<protein>
    <submittedName>
        <fullName evidence="1">Type I-E CRISPR-associated protein Cas6/Cse3/CasE</fullName>
    </submittedName>
</protein>
<dbReference type="SMART" id="SM01101">
    <property type="entry name" value="CRISPR_assoc"/>
    <property type="match status" value="1"/>
</dbReference>
<dbReference type="InterPro" id="IPR010179">
    <property type="entry name" value="CRISPR-assoc_prot_Cse3"/>
</dbReference>
<reference evidence="1 2" key="1">
    <citation type="submission" date="2016-09" db="EMBL/GenBank/DDBJ databases">
        <title>Complete Genome Sequence of Lactobacillus salivarius Jin.</title>
        <authorList>
            <person name="Jin N."/>
            <person name="Li C."/>
            <person name="Wang M."/>
            <person name="Ren D."/>
            <person name="Di Y."/>
            <person name="Pan R."/>
            <person name="Du S."/>
            <person name="Lu H."/>
            <person name="Li X."/>
            <person name="Tian M."/>
        </authorList>
    </citation>
    <scope>NUCLEOTIDE SEQUENCE [LARGE SCALE GENOMIC DNA]</scope>
    <source>
        <strain evidence="1 2">CICC 23174</strain>
    </source>
</reference>
<dbReference type="AlphaFoldDB" id="A0A1D7TPB1"/>
<dbReference type="SUPFAM" id="SSF117987">
    <property type="entry name" value="CRISPR-associated protein"/>
    <property type="match status" value="2"/>
</dbReference>
<evidence type="ECO:0000313" key="2">
    <source>
        <dbReference type="Proteomes" id="UP000094723"/>
    </source>
</evidence>
<name>A0A1D7TPB1_9LACO</name>
<evidence type="ECO:0000313" key="1">
    <source>
        <dbReference type="EMBL" id="AOO72803.1"/>
    </source>
</evidence>
<dbReference type="Pfam" id="PF08798">
    <property type="entry name" value="CRISPR_assoc"/>
    <property type="match status" value="1"/>
</dbReference>
<gene>
    <name evidence="1" type="ORF">BHF65_00280</name>
</gene>
<dbReference type="NCBIfam" id="TIGR01907">
    <property type="entry name" value="casE_Cse3"/>
    <property type="match status" value="1"/>
</dbReference>
<dbReference type="Proteomes" id="UP000094723">
    <property type="component" value="Chromosome"/>
</dbReference>
<proteinExistence type="predicted"/>
<dbReference type="CDD" id="cd09727">
    <property type="entry name" value="Cas6_I-E"/>
    <property type="match status" value="1"/>
</dbReference>